<dbReference type="InterPro" id="IPR014729">
    <property type="entry name" value="Rossmann-like_a/b/a_fold"/>
</dbReference>
<keyword evidence="3" id="KW-0436">Ligase</keyword>
<dbReference type="Gene3D" id="1.20.59.20">
    <property type="match status" value="1"/>
</dbReference>
<dbReference type="GO" id="GO:0008033">
    <property type="term" value="P:tRNA processing"/>
    <property type="evidence" value="ECO:0007669"/>
    <property type="project" value="UniProtKB-KW"/>
</dbReference>
<dbReference type="PANTHER" id="PTHR43033:SF1">
    <property type="entry name" value="TRNA(ILE)-LYSIDINE SYNTHASE-RELATED"/>
    <property type="match status" value="1"/>
</dbReference>
<feature type="domain" description="tRNA(Ile)-lysidine/2-thiocytidine synthase N-terminal" evidence="8">
    <location>
        <begin position="25"/>
        <end position="198"/>
    </location>
</feature>
<evidence type="ECO:0000313" key="10">
    <source>
        <dbReference type="EMBL" id="CAB4592692.1"/>
    </source>
</evidence>
<keyword evidence="2" id="KW-0963">Cytoplasm</keyword>
<organism evidence="10">
    <name type="scientific">freshwater metagenome</name>
    <dbReference type="NCBI Taxonomy" id="449393"/>
    <lineage>
        <taxon>unclassified sequences</taxon>
        <taxon>metagenomes</taxon>
        <taxon>ecological metagenomes</taxon>
    </lineage>
</organism>
<dbReference type="NCBIfam" id="TIGR02432">
    <property type="entry name" value="lysidine_TilS_N"/>
    <property type="match status" value="1"/>
</dbReference>
<dbReference type="GO" id="GO:0032267">
    <property type="term" value="F:tRNA(Ile)-lysidine synthase activity"/>
    <property type="evidence" value="ECO:0007669"/>
    <property type="project" value="UniProtKB-EC"/>
</dbReference>
<evidence type="ECO:0000256" key="6">
    <source>
        <dbReference type="ARBA" id="ARBA00022840"/>
    </source>
</evidence>
<evidence type="ECO:0000256" key="1">
    <source>
        <dbReference type="ARBA" id="ARBA00013267"/>
    </source>
</evidence>
<evidence type="ECO:0000256" key="5">
    <source>
        <dbReference type="ARBA" id="ARBA00022741"/>
    </source>
</evidence>
<dbReference type="InterPro" id="IPR012795">
    <property type="entry name" value="tRNA_Ile_lys_synt_N"/>
</dbReference>
<accession>A0A6J6FUF8</accession>
<dbReference type="Pfam" id="PF09179">
    <property type="entry name" value="TilS"/>
    <property type="match status" value="1"/>
</dbReference>
<dbReference type="EMBL" id="CAEZUG010000033">
    <property type="protein sequence ID" value="CAB4592692.1"/>
    <property type="molecule type" value="Genomic_DNA"/>
</dbReference>
<evidence type="ECO:0000256" key="3">
    <source>
        <dbReference type="ARBA" id="ARBA00022598"/>
    </source>
</evidence>
<protein>
    <recommendedName>
        <fullName evidence="1">tRNA(Ile)-lysidine synthetase</fullName>
        <ecNumber evidence="1">6.3.4.19</ecNumber>
    </recommendedName>
</protein>
<dbReference type="InterPro" id="IPR015262">
    <property type="entry name" value="tRNA_Ile_lys_synt_subst-bd"/>
</dbReference>
<comment type="catalytic activity">
    <reaction evidence="7">
        <text>cytidine(34) in tRNA(Ile2) + L-lysine + ATP = lysidine(34) in tRNA(Ile2) + AMP + diphosphate + H(+)</text>
        <dbReference type="Rhea" id="RHEA:43744"/>
        <dbReference type="Rhea" id="RHEA-COMP:10625"/>
        <dbReference type="Rhea" id="RHEA-COMP:10670"/>
        <dbReference type="ChEBI" id="CHEBI:15378"/>
        <dbReference type="ChEBI" id="CHEBI:30616"/>
        <dbReference type="ChEBI" id="CHEBI:32551"/>
        <dbReference type="ChEBI" id="CHEBI:33019"/>
        <dbReference type="ChEBI" id="CHEBI:82748"/>
        <dbReference type="ChEBI" id="CHEBI:83665"/>
        <dbReference type="ChEBI" id="CHEBI:456215"/>
        <dbReference type="EC" id="6.3.4.19"/>
    </reaction>
</comment>
<dbReference type="Pfam" id="PF01171">
    <property type="entry name" value="ATP_bind_3"/>
    <property type="match status" value="1"/>
</dbReference>
<evidence type="ECO:0000256" key="7">
    <source>
        <dbReference type="ARBA" id="ARBA00048539"/>
    </source>
</evidence>
<dbReference type="HAMAP" id="MF_01161">
    <property type="entry name" value="tRNA_Ile_lys_synt"/>
    <property type="match status" value="1"/>
</dbReference>
<evidence type="ECO:0000259" key="9">
    <source>
        <dbReference type="Pfam" id="PF09179"/>
    </source>
</evidence>
<dbReference type="Gene3D" id="3.40.50.620">
    <property type="entry name" value="HUPs"/>
    <property type="match status" value="1"/>
</dbReference>
<dbReference type="EC" id="6.3.4.19" evidence="1"/>
<sequence length="318" mass="33800">MSSSVLAIRSAVRFWLEKLEPGDVVIVAVSGGADSLALAYALSLEAPKLAIALHAVTVDHQLQTVSASQAAIVVEQMKSLDIETTIAKVTVNITEGLEASARKARYAALDEVSKKLNAAAIYLGHTRDDQAESVLLGLARGSGTRSLSGMAPVNGRYIRPLLSITREQTESTCKDVGLLAWEDPHNSDSNFARVRVRTEALPTLEKTIGPGISEALARSAELLRQDADALDAWADREIQSLDLSDLECGYLATLPRAIRSRILRAAIYAAGAPSGSISADHLASIEALITAWSGQGASHLPGGVKVERFSGRLSLLRN</sequence>
<evidence type="ECO:0000259" key="8">
    <source>
        <dbReference type="Pfam" id="PF01171"/>
    </source>
</evidence>
<dbReference type="PANTHER" id="PTHR43033">
    <property type="entry name" value="TRNA(ILE)-LYSIDINE SYNTHASE-RELATED"/>
    <property type="match status" value="1"/>
</dbReference>
<feature type="domain" description="tRNA(Ile)-lysidine synthase substrate-binding" evidence="9">
    <location>
        <begin position="246"/>
        <end position="313"/>
    </location>
</feature>
<dbReference type="AlphaFoldDB" id="A0A6J6FUF8"/>
<reference evidence="10" key="1">
    <citation type="submission" date="2020-05" db="EMBL/GenBank/DDBJ databases">
        <authorList>
            <person name="Chiriac C."/>
            <person name="Salcher M."/>
            <person name="Ghai R."/>
            <person name="Kavagutti S V."/>
        </authorList>
    </citation>
    <scope>NUCLEOTIDE SEQUENCE</scope>
</reference>
<name>A0A6J6FUF8_9ZZZZ</name>
<proteinExistence type="inferred from homology"/>
<gene>
    <name evidence="10" type="ORF">UFOPK1795_00688</name>
</gene>
<dbReference type="GO" id="GO:0005737">
    <property type="term" value="C:cytoplasm"/>
    <property type="evidence" value="ECO:0007669"/>
    <property type="project" value="InterPro"/>
</dbReference>
<keyword evidence="5" id="KW-0547">Nucleotide-binding</keyword>
<dbReference type="CDD" id="cd01992">
    <property type="entry name" value="TilS_N"/>
    <property type="match status" value="1"/>
</dbReference>
<keyword evidence="6" id="KW-0067">ATP-binding</keyword>
<dbReference type="SUPFAM" id="SSF82829">
    <property type="entry name" value="MesJ substrate recognition domain-like"/>
    <property type="match status" value="1"/>
</dbReference>
<dbReference type="InterPro" id="IPR012094">
    <property type="entry name" value="tRNA_Ile_lys_synt"/>
</dbReference>
<evidence type="ECO:0000256" key="4">
    <source>
        <dbReference type="ARBA" id="ARBA00022694"/>
    </source>
</evidence>
<evidence type="ECO:0000256" key="2">
    <source>
        <dbReference type="ARBA" id="ARBA00022490"/>
    </source>
</evidence>
<dbReference type="SUPFAM" id="SSF52402">
    <property type="entry name" value="Adenine nucleotide alpha hydrolases-like"/>
    <property type="match status" value="1"/>
</dbReference>
<keyword evidence="4" id="KW-0819">tRNA processing</keyword>
<dbReference type="InterPro" id="IPR011063">
    <property type="entry name" value="TilS/TtcA_N"/>
</dbReference>
<dbReference type="GO" id="GO:0005524">
    <property type="term" value="F:ATP binding"/>
    <property type="evidence" value="ECO:0007669"/>
    <property type="project" value="UniProtKB-KW"/>
</dbReference>